<evidence type="ECO:0000313" key="3">
    <source>
        <dbReference type="EMBL" id="PIK33120.1"/>
    </source>
</evidence>
<keyword evidence="4" id="KW-1185">Reference proteome</keyword>
<dbReference type="InterPro" id="IPR015424">
    <property type="entry name" value="PyrdxlP-dep_Trfase"/>
</dbReference>
<dbReference type="AlphaFoldDB" id="A0A2G8JBK7"/>
<dbReference type="InterPro" id="IPR015422">
    <property type="entry name" value="PyrdxlP-dep_Trfase_small"/>
</dbReference>
<keyword evidence="1" id="KW-0663">Pyridoxal phosphate</keyword>
<sequence length="465" mass="51741">SNSKDTVLIALIAAGVAVFATEVLRRFNTSDKLKGKKKLAPIPESMFGRKLLEEEFAVKPNYIYGNCGSFGHVPQRVILAQLELIKERESDPEGWYRFGREYSLYFDAIRELADFVKSDPTNLVLVENASTGTNTALRSIEFADGDKILVNSHTYGAVLKNVKAVRSEFPGVEEVNFDLQVPLNSKADVIKQFETAINENKGIKVAIIDHITSPSALLLPVKELIEVCHKNGIIAIIDGAHAPGHIPLNLEELNADYYTGNIHKWLFAPRGCALLWVHPKHHDVTRPILVSHNHMLDTLEKRFVPSATRDSTAYLAVPSAIAFHKALGGLDVLLERNRQLANAAAEMLAEAWGVERYPVPESLRSPNMALIALPPIFQDNFPPEERECTKLMKRLHDKGSFISFNPVSGKIWARISVHAWNSMEDFFEIRDKVLEMANEVPSDCPDGLPLNAQTARTITSPLVAK</sequence>
<dbReference type="Proteomes" id="UP000230750">
    <property type="component" value="Unassembled WGS sequence"/>
</dbReference>
<feature type="non-terminal residue" evidence="3">
    <location>
        <position position="1"/>
    </location>
</feature>
<dbReference type="SUPFAM" id="SSF53383">
    <property type="entry name" value="PLP-dependent transferases"/>
    <property type="match status" value="1"/>
</dbReference>
<dbReference type="InterPro" id="IPR000192">
    <property type="entry name" value="Aminotrans_V_dom"/>
</dbReference>
<dbReference type="OrthoDB" id="5978656at2759"/>
<feature type="non-terminal residue" evidence="3">
    <location>
        <position position="465"/>
    </location>
</feature>
<dbReference type="STRING" id="307972.A0A2G8JBK7"/>
<protein>
    <recommendedName>
        <fullName evidence="2">Aminotransferase class V domain-containing protein</fullName>
    </recommendedName>
</protein>
<dbReference type="Pfam" id="PF00266">
    <property type="entry name" value="Aminotran_5"/>
    <property type="match status" value="1"/>
</dbReference>
<dbReference type="Gene3D" id="3.90.1150.10">
    <property type="entry name" value="Aspartate Aminotransferase, domain 1"/>
    <property type="match status" value="1"/>
</dbReference>
<dbReference type="Gene3D" id="3.40.640.10">
    <property type="entry name" value="Type I PLP-dependent aspartate aminotransferase-like (Major domain)"/>
    <property type="match status" value="1"/>
</dbReference>
<dbReference type="PANTHER" id="PTHR43092:SF4">
    <property type="entry name" value="AMINOTRANSFERASE CLASS V DOMAIN-CONTAINING PROTEIN"/>
    <property type="match status" value="1"/>
</dbReference>
<feature type="domain" description="Aminotransferase class V" evidence="2">
    <location>
        <begin position="73"/>
        <end position="363"/>
    </location>
</feature>
<comment type="caution">
    <text evidence="3">The sequence shown here is derived from an EMBL/GenBank/DDBJ whole genome shotgun (WGS) entry which is preliminary data.</text>
</comment>
<proteinExistence type="predicted"/>
<evidence type="ECO:0000256" key="1">
    <source>
        <dbReference type="ARBA" id="ARBA00022898"/>
    </source>
</evidence>
<evidence type="ECO:0000259" key="2">
    <source>
        <dbReference type="Pfam" id="PF00266"/>
    </source>
</evidence>
<accession>A0A2G8JBK7</accession>
<evidence type="ECO:0000313" key="4">
    <source>
        <dbReference type="Proteomes" id="UP000230750"/>
    </source>
</evidence>
<gene>
    <name evidence="3" type="ORF">BSL78_30067</name>
</gene>
<name>A0A2G8JBK7_STIJA</name>
<dbReference type="InterPro" id="IPR015421">
    <property type="entry name" value="PyrdxlP-dep_Trfase_major"/>
</dbReference>
<organism evidence="3 4">
    <name type="scientific">Stichopus japonicus</name>
    <name type="common">Sea cucumber</name>
    <dbReference type="NCBI Taxonomy" id="307972"/>
    <lineage>
        <taxon>Eukaryota</taxon>
        <taxon>Metazoa</taxon>
        <taxon>Echinodermata</taxon>
        <taxon>Eleutherozoa</taxon>
        <taxon>Echinozoa</taxon>
        <taxon>Holothuroidea</taxon>
        <taxon>Aspidochirotacea</taxon>
        <taxon>Aspidochirotida</taxon>
        <taxon>Stichopodidae</taxon>
        <taxon>Apostichopus</taxon>
    </lineage>
</organism>
<reference evidence="3 4" key="1">
    <citation type="journal article" date="2017" name="PLoS Biol.">
        <title>The sea cucumber genome provides insights into morphological evolution and visceral regeneration.</title>
        <authorList>
            <person name="Zhang X."/>
            <person name="Sun L."/>
            <person name="Yuan J."/>
            <person name="Sun Y."/>
            <person name="Gao Y."/>
            <person name="Zhang L."/>
            <person name="Li S."/>
            <person name="Dai H."/>
            <person name="Hamel J.F."/>
            <person name="Liu C."/>
            <person name="Yu Y."/>
            <person name="Liu S."/>
            <person name="Lin W."/>
            <person name="Guo K."/>
            <person name="Jin S."/>
            <person name="Xu P."/>
            <person name="Storey K.B."/>
            <person name="Huan P."/>
            <person name="Zhang T."/>
            <person name="Zhou Y."/>
            <person name="Zhang J."/>
            <person name="Lin C."/>
            <person name="Li X."/>
            <person name="Xing L."/>
            <person name="Huo D."/>
            <person name="Sun M."/>
            <person name="Wang L."/>
            <person name="Mercier A."/>
            <person name="Li F."/>
            <person name="Yang H."/>
            <person name="Xiang J."/>
        </authorList>
    </citation>
    <scope>NUCLEOTIDE SEQUENCE [LARGE SCALE GENOMIC DNA]</scope>
    <source>
        <strain evidence="3">Shaxun</strain>
        <tissue evidence="3">Muscle</tissue>
    </source>
</reference>
<dbReference type="PANTHER" id="PTHR43092">
    <property type="entry name" value="L-CYSTEINE DESULFHYDRASE"/>
    <property type="match status" value="1"/>
</dbReference>
<dbReference type="EMBL" id="MRZV01002730">
    <property type="protein sequence ID" value="PIK33120.1"/>
    <property type="molecule type" value="Genomic_DNA"/>
</dbReference>